<protein>
    <submittedName>
        <fullName evidence="6">CSON002035 protein</fullName>
    </submittedName>
</protein>
<dbReference type="GO" id="GO:0006637">
    <property type="term" value="P:acyl-CoA metabolic process"/>
    <property type="evidence" value="ECO:0007669"/>
    <property type="project" value="TreeGrafter"/>
</dbReference>
<organism evidence="6">
    <name type="scientific">Culicoides sonorensis</name>
    <name type="common">Biting midge</name>
    <dbReference type="NCBI Taxonomy" id="179676"/>
    <lineage>
        <taxon>Eukaryota</taxon>
        <taxon>Metazoa</taxon>
        <taxon>Ecdysozoa</taxon>
        <taxon>Arthropoda</taxon>
        <taxon>Hexapoda</taxon>
        <taxon>Insecta</taxon>
        <taxon>Pterygota</taxon>
        <taxon>Neoptera</taxon>
        <taxon>Endopterygota</taxon>
        <taxon>Diptera</taxon>
        <taxon>Nematocera</taxon>
        <taxon>Chironomoidea</taxon>
        <taxon>Ceratopogonidae</taxon>
        <taxon>Ceratopogoninae</taxon>
        <taxon>Culicoides</taxon>
        <taxon>Monoculicoides</taxon>
    </lineage>
</organism>
<evidence type="ECO:0000256" key="3">
    <source>
        <dbReference type="ARBA" id="ARBA00022801"/>
    </source>
</evidence>
<feature type="domain" description="HotDog ACOT-type" evidence="5">
    <location>
        <begin position="115"/>
        <end position="238"/>
    </location>
</feature>
<keyword evidence="3" id="KW-0378">Hydrolase</keyword>
<dbReference type="Gene3D" id="3.10.129.10">
    <property type="entry name" value="Hotdog Thioesterase"/>
    <property type="match status" value="2"/>
</dbReference>
<evidence type="ECO:0000256" key="2">
    <source>
        <dbReference type="ARBA" id="ARBA00022737"/>
    </source>
</evidence>
<dbReference type="EMBL" id="UFQT01001329">
    <property type="protein sequence ID" value="SSX30072.1"/>
    <property type="molecule type" value="Genomic_DNA"/>
</dbReference>
<feature type="domain" description="HotDog ACOT-type" evidence="5">
    <location>
        <begin position="318"/>
        <end position="430"/>
    </location>
</feature>
<dbReference type="PANTHER" id="PTHR12655">
    <property type="entry name" value="ACYL-COA THIOESTERASE"/>
    <property type="match status" value="1"/>
</dbReference>
<proteinExistence type="inferred from homology"/>
<evidence type="ECO:0000259" key="5">
    <source>
        <dbReference type="PROSITE" id="PS51770"/>
    </source>
</evidence>
<dbReference type="AlphaFoldDB" id="A0A336MI22"/>
<dbReference type="FunFam" id="3.10.129.10:FF:000051">
    <property type="entry name" value="Acyl-coa thioesterase"/>
    <property type="match status" value="1"/>
</dbReference>
<sequence length="466" mass="53050">MLLKNLNNLIKLQNVTKLLLNDQKTLKLCRISSQNTQFIRRITSGPSQLGGAANSSKDYEATAGTMTDVKQKIIAALGIQSYYNPIVSSREHLTQYVPESQDGLPARSMQDSFTSAIIPIGSDLALRDKYVSFLGTVRFGRLMEDMDMFAVWIIHNHVKIPDLDPDIHLPYTFVTISVDKIDFTDLIAKHDADIRLSGHVSWVGRSSIECVVWMEQKQHGKWRKLTRALFLMAARDPTNTRAAVVNPLNPATDEEKQIFAGGESRKKRRSLLQKQDLMKSPPNAYEQTLIHEMFKKSIDVTSKAFNKRILPPGSVWMEDADMSNIIFSHPEDRNAHNKVFGGFLMRHALELSFANAYQFSKHRPKLEHISDISFHAPVDVSSLINMSAHVIYTELHYMEIVVLAEVYDPITGQRTTTNSFFYTYSNSEKLPQIMPRTYHEAMWYLDGRRKFIYAMGLDQSATGTKQ</sequence>
<dbReference type="CDD" id="cd03442">
    <property type="entry name" value="BFIT_BACH"/>
    <property type="match status" value="2"/>
</dbReference>
<name>A0A336MI22_CULSO</name>
<keyword evidence="4" id="KW-0809">Transit peptide</keyword>
<dbReference type="InterPro" id="IPR033120">
    <property type="entry name" value="HOTDOG_ACOT"/>
</dbReference>
<dbReference type="GO" id="GO:0047617">
    <property type="term" value="F:fatty acyl-CoA hydrolase activity"/>
    <property type="evidence" value="ECO:0007669"/>
    <property type="project" value="TreeGrafter"/>
</dbReference>
<accession>A0A336MI22</accession>
<dbReference type="PANTHER" id="PTHR12655:SF0">
    <property type="entry name" value="ACYL-COENZYME A THIOESTERASE 9, MITOCHONDRIAL"/>
    <property type="match status" value="1"/>
</dbReference>
<evidence type="ECO:0000256" key="1">
    <source>
        <dbReference type="ARBA" id="ARBA00010458"/>
    </source>
</evidence>
<dbReference type="OMA" id="QFNYTFL"/>
<gene>
    <name evidence="6" type="primary">CSON002035</name>
</gene>
<reference evidence="6" key="1">
    <citation type="submission" date="2018-07" db="EMBL/GenBank/DDBJ databases">
        <authorList>
            <person name="Quirk P.G."/>
            <person name="Krulwich T.A."/>
        </authorList>
    </citation>
    <scope>NUCLEOTIDE SEQUENCE</scope>
</reference>
<dbReference type="SUPFAM" id="SSF54637">
    <property type="entry name" value="Thioesterase/thiol ester dehydrase-isomerase"/>
    <property type="match status" value="2"/>
</dbReference>
<keyword evidence="2" id="KW-0677">Repeat</keyword>
<comment type="similarity">
    <text evidence="1">Belongs to the acyl coenzyme A hydrolase family.</text>
</comment>
<dbReference type="FunFam" id="3.10.129.10:FF:000012">
    <property type="entry name" value="Acyl-coenzyme A thioesterase 9, mitochondrial"/>
    <property type="match status" value="1"/>
</dbReference>
<evidence type="ECO:0000256" key="4">
    <source>
        <dbReference type="ARBA" id="ARBA00022946"/>
    </source>
</evidence>
<dbReference type="PROSITE" id="PS51770">
    <property type="entry name" value="HOTDOG_ACOT"/>
    <property type="match status" value="2"/>
</dbReference>
<evidence type="ECO:0000313" key="6">
    <source>
        <dbReference type="EMBL" id="SSX30072.1"/>
    </source>
</evidence>
<dbReference type="GO" id="GO:0005739">
    <property type="term" value="C:mitochondrion"/>
    <property type="evidence" value="ECO:0007669"/>
    <property type="project" value="TreeGrafter"/>
</dbReference>
<dbReference type="InterPro" id="IPR029069">
    <property type="entry name" value="HotDog_dom_sf"/>
</dbReference>
<dbReference type="VEuPathDB" id="VectorBase:CSON002035"/>